<name>A0A1H2SU09_ACIFE</name>
<dbReference type="Proteomes" id="UP000182379">
    <property type="component" value="Unassembled WGS sequence"/>
</dbReference>
<proteinExistence type="predicted"/>
<dbReference type="AlphaFoldDB" id="A0A1H2SU09"/>
<sequence length="525" mass="61208">MELTHVCEWNQKEHCWKRITNAEAAKKYPHGARVDSGLFMCELCNHYVTLTQDSKLRKGHFVHSRGDEIKDCPDRNSNQDRNNNFSPENIGIPLKLVLKNNSFDHIEVGFSPAFSKNFNGTVEIRANEITLKKYSAERFFSEIVTYLDIGKEFYPSYEIIFYSEDNKPLLKDPAGMKNPRTVEGFIGDVVLFDGKTGKKIPKDGNVTTNHPYYLLVQQKQAQKVQSVEIHQLDFILQEGKEWRLYEILCTDYNESSARFFFDCHARLSEKSVQMLPVWPPCIQNGNLLYHKEQDLYFELIGEYMDIRAYPGNIQSSAKMQLGQREVLAEVKITDAHQILSMGRQSVLQYVYLWEDSLKREGNKKLILSVKDGDGNSITPGETDQLPQQQQMRIFSSVDGFIKVYNNQKELLEYDELNADTELWLDGNQICRGNRVEIYQGLDCVWEIRFLYRKSVHISTARDSLYQKIRRMQGPYQQTGLDTARLAELLKDNIAIYCWLKQQIIDGKISKRAWEFLVRYYRELQK</sequence>
<comment type="caution">
    <text evidence="1">The sequence shown here is derived from an EMBL/GenBank/DDBJ whole genome shotgun (WGS) entry which is preliminary data.</text>
</comment>
<organism evidence="1 2">
    <name type="scientific">Acidaminococcus fermentans</name>
    <dbReference type="NCBI Taxonomy" id="905"/>
    <lineage>
        <taxon>Bacteria</taxon>
        <taxon>Bacillati</taxon>
        <taxon>Bacillota</taxon>
        <taxon>Negativicutes</taxon>
        <taxon>Acidaminococcales</taxon>
        <taxon>Acidaminococcaceae</taxon>
        <taxon>Acidaminococcus</taxon>
    </lineage>
</organism>
<dbReference type="RefSeq" id="WP_143025725.1">
    <property type="nucleotide sequence ID" value="NZ_FNOP01000001.1"/>
</dbReference>
<evidence type="ECO:0000313" key="2">
    <source>
        <dbReference type="Proteomes" id="UP000182379"/>
    </source>
</evidence>
<reference evidence="1 2" key="1">
    <citation type="submission" date="2016-10" db="EMBL/GenBank/DDBJ databases">
        <authorList>
            <person name="Varghese N."/>
            <person name="Submissions S."/>
        </authorList>
    </citation>
    <scope>NUCLEOTIDE SEQUENCE [LARGE SCALE GENOMIC DNA]</scope>
    <source>
        <strain evidence="1 2">WCC6</strain>
    </source>
</reference>
<protein>
    <submittedName>
        <fullName evidence="1">Uncharacterized protein</fullName>
    </submittedName>
</protein>
<dbReference type="EMBL" id="FNOP01000001">
    <property type="protein sequence ID" value="SDW35027.1"/>
    <property type="molecule type" value="Genomic_DNA"/>
</dbReference>
<accession>A0A1H2SU09</accession>
<gene>
    <name evidence="1" type="ORF">SAMN05216495_1015</name>
</gene>
<evidence type="ECO:0000313" key="1">
    <source>
        <dbReference type="EMBL" id="SDW35027.1"/>
    </source>
</evidence>